<dbReference type="EMBL" id="JYDJ01000066">
    <property type="protein sequence ID" value="KRX45998.1"/>
    <property type="molecule type" value="Genomic_DNA"/>
</dbReference>
<gene>
    <name evidence="2" type="ORF">T05_3232</name>
</gene>
<comment type="caution">
    <text evidence="2">The sequence shown here is derived from an EMBL/GenBank/DDBJ whole genome shotgun (WGS) entry which is preliminary data.</text>
</comment>
<keyword evidence="3" id="KW-1185">Reference proteome</keyword>
<keyword evidence="1" id="KW-0812">Transmembrane</keyword>
<accession>A0A0V0U403</accession>
<name>A0A0V0U403_9BILA</name>
<feature type="transmembrane region" description="Helical" evidence="1">
    <location>
        <begin position="46"/>
        <end position="68"/>
    </location>
</feature>
<dbReference type="AlphaFoldDB" id="A0A0V0U403"/>
<dbReference type="Proteomes" id="UP000055048">
    <property type="component" value="Unassembled WGS sequence"/>
</dbReference>
<keyword evidence="1" id="KW-1133">Transmembrane helix</keyword>
<evidence type="ECO:0000313" key="2">
    <source>
        <dbReference type="EMBL" id="KRX45998.1"/>
    </source>
</evidence>
<evidence type="ECO:0000313" key="3">
    <source>
        <dbReference type="Proteomes" id="UP000055048"/>
    </source>
</evidence>
<reference evidence="2 3" key="1">
    <citation type="submission" date="2015-01" db="EMBL/GenBank/DDBJ databases">
        <title>Evolution of Trichinella species and genotypes.</title>
        <authorList>
            <person name="Korhonen P.K."/>
            <person name="Edoardo P."/>
            <person name="Giuseppe L.R."/>
            <person name="Gasser R.B."/>
        </authorList>
    </citation>
    <scope>NUCLEOTIDE SEQUENCE [LARGE SCALE GENOMIC DNA]</scope>
    <source>
        <strain evidence="2">ISS417</strain>
    </source>
</reference>
<protein>
    <submittedName>
        <fullName evidence="2">Uncharacterized protein</fullName>
    </submittedName>
</protein>
<evidence type="ECO:0000256" key="1">
    <source>
        <dbReference type="SAM" id="Phobius"/>
    </source>
</evidence>
<organism evidence="2 3">
    <name type="scientific">Trichinella murrelli</name>
    <dbReference type="NCBI Taxonomy" id="144512"/>
    <lineage>
        <taxon>Eukaryota</taxon>
        <taxon>Metazoa</taxon>
        <taxon>Ecdysozoa</taxon>
        <taxon>Nematoda</taxon>
        <taxon>Enoplea</taxon>
        <taxon>Dorylaimia</taxon>
        <taxon>Trichinellida</taxon>
        <taxon>Trichinellidae</taxon>
        <taxon>Trichinella</taxon>
    </lineage>
</organism>
<sequence length="127" mass="14279">MTPPLRCFTCVILSIIICSYSINIFILKILTGAPIKHVDAKVITVYNYLIIVNVILVAPTELCLFLHVDFVACRTEIKLSHIYFPVTTTSTARRSAQTAVFTISARSQGQSPVTERELDKIFQLDFK</sequence>
<feature type="transmembrane region" description="Helical" evidence="1">
    <location>
        <begin position="7"/>
        <end position="26"/>
    </location>
</feature>
<keyword evidence="1" id="KW-0472">Membrane</keyword>
<proteinExistence type="predicted"/>